<reference evidence="2 3" key="1">
    <citation type="journal article" date="2010" name="Stand. Genomic Sci.">
        <title>Complete genome sequence of Meiothermus silvanus type strain (VI-R2).</title>
        <authorList>
            <person name="Sikorski J."/>
            <person name="Tindall B.J."/>
            <person name="Lowry S."/>
            <person name="Lucas S."/>
            <person name="Nolan M."/>
            <person name="Copeland A."/>
            <person name="Glavina Del Rio T."/>
            <person name="Tice H."/>
            <person name="Cheng J.F."/>
            <person name="Han C."/>
            <person name="Pitluck S."/>
            <person name="Liolios K."/>
            <person name="Ivanova N."/>
            <person name="Mavromatis K."/>
            <person name="Mikhailova N."/>
            <person name="Pati A."/>
            <person name="Goodwin L."/>
            <person name="Chen A."/>
            <person name="Palaniappan K."/>
            <person name="Land M."/>
            <person name="Hauser L."/>
            <person name="Chang Y.J."/>
            <person name="Jeffries C.D."/>
            <person name="Rohde M."/>
            <person name="Goker M."/>
            <person name="Woyke T."/>
            <person name="Bristow J."/>
            <person name="Eisen J.A."/>
            <person name="Markowitz V."/>
            <person name="Hugenholtz P."/>
            <person name="Kyrpides N.C."/>
            <person name="Klenk H.P."/>
            <person name="Lapidus A."/>
        </authorList>
    </citation>
    <scope>NUCLEOTIDE SEQUENCE [LARGE SCALE GENOMIC DNA]</scope>
    <source>
        <strain evidence="3">ATCC 700542 / DSM 9946 / VI-R2</strain>
    </source>
</reference>
<evidence type="ECO:0000313" key="2">
    <source>
        <dbReference type="EMBL" id="ADH62457.1"/>
    </source>
</evidence>
<organism evidence="2 3">
    <name type="scientific">Allomeiothermus silvanus (strain ATCC 700542 / DSM 9946 / NBRC 106475 / NCIMB 13440 / VI-R2)</name>
    <name type="common">Thermus silvanus</name>
    <dbReference type="NCBI Taxonomy" id="526227"/>
    <lineage>
        <taxon>Bacteria</taxon>
        <taxon>Thermotogati</taxon>
        <taxon>Deinococcota</taxon>
        <taxon>Deinococci</taxon>
        <taxon>Thermales</taxon>
        <taxon>Thermaceae</taxon>
        <taxon>Allomeiothermus</taxon>
    </lineage>
</organism>
<dbReference type="STRING" id="526227.Mesil_0524"/>
<evidence type="ECO:0000313" key="3">
    <source>
        <dbReference type="Proteomes" id="UP000001916"/>
    </source>
</evidence>
<keyword evidence="1" id="KW-0812">Transmembrane</keyword>
<dbReference type="EMBL" id="CP002042">
    <property type="protein sequence ID" value="ADH62457.1"/>
    <property type="molecule type" value="Genomic_DNA"/>
</dbReference>
<dbReference type="KEGG" id="msv:Mesil_0524"/>
<protein>
    <submittedName>
        <fullName evidence="2">Uncharacterized protein</fullName>
    </submittedName>
</protein>
<proteinExistence type="predicted"/>
<feature type="transmembrane region" description="Helical" evidence="1">
    <location>
        <begin position="20"/>
        <end position="39"/>
    </location>
</feature>
<keyword evidence="1" id="KW-1133">Transmembrane helix</keyword>
<dbReference type="RefSeq" id="WP_013157063.1">
    <property type="nucleotide sequence ID" value="NC_014212.1"/>
</dbReference>
<dbReference type="Proteomes" id="UP000001916">
    <property type="component" value="Chromosome"/>
</dbReference>
<dbReference type="AlphaFoldDB" id="D7BA23"/>
<evidence type="ECO:0000256" key="1">
    <source>
        <dbReference type="SAM" id="Phobius"/>
    </source>
</evidence>
<keyword evidence="3" id="KW-1185">Reference proteome</keyword>
<gene>
    <name evidence="2" type="ordered locus">Mesil_0524</name>
</gene>
<sequence length="45" mass="5073">MTLEHVALVWQQGVGFGFKAGVGVGLVGGLAIAWLWRWWTQRRPH</sequence>
<keyword evidence="1" id="KW-0472">Membrane</keyword>
<accession>D7BA23</accession>
<dbReference type="HOGENOM" id="CLU_3201841_0_0_0"/>
<name>D7BA23_ALLS1</name>